<feature type="chain" id="PRO_5039954735" evidence="1">
    <location>
        <begin position="26"/>
        <end position="171"/>
    </location>
</feature>
<evidence type="ECO:0000313" key="3">
    <source>
        <dbReference type="Proteomes" id="UP000215914"/>
    </source>
</evidence>
<keyword evidence="3" id="KW-1185">Reference proteome</keyword>
<accession>A0A9K3I719</accession>
<sequence>MARVLKYQNLVTLLVLLNFAFLTSARPLSVLQTVGCPDANNLFFYRFSLGSIKDGPSPGVGHRFEDKTTLGGIKFRASPRVQDGHEFTSIETLGGIKEGPSPGIGHKTINVEPLGGRKNAGPSHEDGHDSAIIQTLGGIKEGPSPGIGHKIINVESLGGRKSSGPSPGAGH</sequence>
<dbReference type="PANTHER" id="PTHR34663:SF9">
    <property type="entry name" value="OS06G0637400 PROTEIN"/>
    <property type="match status" value="1"/>
</dbReference>
<dbReference type="InterPro" id="IPR044700">
    <property type="entry name" value="PIP2/PIPL1"/>
</dbReference>
<proteinExistence type="predicted"/>
<dbReference type="Gramene" id="mRNA:HanXRQr2_Chr09g0397031">
    <property type="protein sequence ID" value="mRNA:HanXRQr2_Chr09g0397031"/>
    <property type="gene ID" value="HanXRQr2_Chr09g0397031"/>
</dbReference>
<keyword evidence="1" id="KW-0732">Signal</keyword>
<evidence type="ECO:0000313" key="2">
    <source>
        <dbReference type="EMBL" id="KAF5791634.1"/>
    </source>
</evidence>
<dbReference type="AlphaFoldDB" id="A0A9K3I719"/>
<dbReference type="PANTHER" id="PTHR34663">
    <property type="entry name" value="OS06G0637400 PROTEIN"/>
    <property type="match status" value="1"/>
</dbReference>
<feature type="signal peptide" evidence="1">
    <location>
        <begin position="1"/>
        <end position="25"/>
    </location>
</feature>
<dbReference type="GO" id="GO:0045087">
    <property type="term" value="P:innate immune response"/>
    <property type="evidence" value="ECO:0007669"/>
    <property type="project" value="InterPro"/>
</dbReference>
<dbReference type="Proteomes" id="UP000215914">
    <property type="component" value="Unassembled WGS sequence"/>
</dbReference>
<dbReference type="EMBL" id="MNCJ02000324">
    <property type="protein sequence ID" value="KAF5791634.1"/>
    <property type="molecule type" value="Genomic_DNA"/>
</dbReference>
<gene>
    <name evidence="2" type="ORF">HanXRQr2_Chr09g0397031</name>
</gene>
<reference evidence="2" key="1">
    <citation type="journal article" date="2017" name="Nature">
        <title>The sunflower genome provides insights into oil metabolism, flowering and Asterid evolution.</title>
        <authorList>
            <person name="Badouin H."/>
            <person name="Gouzy J."/>
            <person name="Grassa C.J."/>
            <person name="Murat F."/>
            <person name="Staton S.E."/>
            <person name="Cottret L."/>
            <person name="Lelandais-Briere C."/>
            <person name="Owens G.L."/>
            <person name="Carrere S."/>
            <person name="Mayjonade B."/>
            <person name="Legrand L."/>
            <person name="Gill N."/>
            <person name="Kane N.C."/>
            <person name="Bowers J.E."/>
            <person name="Hubner S."/>
            <person name="Bellec A."/>
            <person name="Berard A."/>
            <person name="Berges H."/>
            <person name="Blanchet N."/>
            <person name="Boniface M.C."/>
            <person name="Brunel D."/>
            <person name="Catrice O."/>
            <person name="Chaidir N."/>
            <person name="Claudel C."/>
            <person name="Donnadieu C."/>
            <person name="Faraut T."/>
            <person name="Fievet G."/>
            <person name="Helmstetter N."/>
            <person name="King M."/>
            <person name="Knapp S.J."/>
            <person name="Lai Z."/>
            <person name="Le Paslier M.C."/>
            <person name="Lippi Y."/>
            <person name="Lorenzon L."/>
            <person name="Mandel J.R."/>
            <person name="Marage G."/>
            <person name="Marchand G."/>
            <person name="Marquand E."/>
            <person name="Bret-Mestries E."/>
            <person name="Morien E."/>
            <person name="Nambeesan S."/>
            <person name="Nguyen T."/>
            <person name="Pegot-Espagnet P."/>
            <person name="Pouilly N."/>
            <person name="Raftis F."/>
            <person name="Sallet E."/>
            <person name="Schiex T."/>
            <person name="Thomas J."/>
            <person name="Vandecasteele C."/>
            <person name="Vares D."/>
            <person name="Vear F."/>
            <person name="Vautrin S."/>
            <person name="Crespi M."/>
            <person name="Mangin B."/>
            <person name="Burke J.M."/>
            <person name="Salse J."/>
            <person name="Munos S."/>
            <person name="Vincourt P."/>
            <person name="Rieseberg L.H."/>
            <person name="Langlade N.B."/>
        </authorList>
    </citation>
    <scope>NUCLEOTIDE SEQUENCE</scope>
    <source>
        <tissue evidence="2">Leaves</tissue>
    </source>
</reference>
<evidence type="ECO:0000256" key="1">
    <source>
        <dbReference type="SAM" id="SignalP"/>
    </source>
</evidence>
<reference evidence="2" key="2">
    <citation type="submission" date="2020-06" db="EMBL/GenBank/DDBJ databases">
        <title>Helianthus annuus Genome sequencing and assembly Release 2.</title>
        <authorList>
            <person name="Gouzy J."/>
            <person name="Langlade N."/>
            <person name="Munos S."/>
        </authorList>
    </citation>
    <scope>NUCLEOTIDE SEQUENCE</scope>
    <source>
        <tissue evidence="2">Leaves</tissue>
    </source>
</reference>
<dbReference type="GO" id="GO:0050793">
    <property type="term" value="P:regulation of developmental process"/>
    <property type="evidence" value="ECO:0007669"/>
    <property type="project" value="InterPro"/>
</dbReference>
<protein>
    <submittedName>
        <fullName evidence="2">Uncharacterized protein</fullName>
    </submittedName>
</protein>
<organism evidence="2 3">
    <name type="scientific">Helianthus annuus</name>
    <name type="common">Common sunflower</name>
    <dbReference type="NCBI Taxonomy" id="4232"/>
    <lineage>
        <taxon>Eukaryota</taxon>
        <taxon>Viridiplantae</taxon>
        <taxon>Streptophyta</taxon>
        <taxon>Embryophyta</taxon>
        <taxon>Tracheophyta</taxon>
        <taxon>Spermatophyta</taxon>
        <taxon>Magnoliopsida</taxon>
        <taxon>eudicotyledons</taxon>
        <taxon>Gunneridae</taxon>
        <taxon>Pentapetalae</taxon>
        <taxon>asterids</taxon>
        <taxon>campanulids</taxon>
        <taxon>Asterales</taxon>
        <taxon>Asteraceae</taxon>
        <taxon>Asteroideae</taxon>
        <taxon>Heliantheae alliance</taxon>
        <taxon>Heliantheae</taxon>
        <taxon>Helianthus</taxon>
    </lineage>
</organism>
<comment type="caution">
    <text evidence="2">The sequence shown here is derived from an EMBL/GenBank/DDBJ whole genome shotgun (WGS) entry which is preliminary data.</text>
</comment>
<name>A0A9K3I719_HELAN</name>